<evidence type="ECO:0008006" key="4">
    <source>
        <dbReference type="Google" id="ProtNLM"/>
    </source>
</evidence>
<dbReference type="Pfam" id="PF01177">
    <property type="entry name" value="Asp_Glu_race"/>
    <property type="match status" value="1"/>
</dbReference>
<dbReference type="GO" id="GO:0047661">
    <property type="term" value="F:amino-acid racemase activity"/>
    <property type="evidence" value="ECO:0007669"/>
    <property type="project" value="InterPro"/>
</dbReference>
<dbReference type="OrthoDB" id="412018at2759"/>
<proteinExistence type="inferred from homology"/>
<protein>
    <recommendedName>
        <fullName evidence="4">Hydantoin racemase</fullName>
    </recommendedName>
</protein>
<evidence type="ECO:0000313" key="3">
    <source>
        <dbReference type="Proteomes" id="UP000769157"/>
    </source>
</evidence>
<dbReference type="InterPro" id="IPR052186">
    <property type="entry name" value="Hydantoin_racemase-like"/>
</dbReference>
<comment type="similarity">
    <text evidence="1">Belongs to the HyuE racemase family.</text>
</comment>
<dbReference type="PANTHER" id="PTHR28047:SF6">
    <property type="entry name" value="CN HYDROLASE DOMAIN-CONTAINING PROTEIN"/>
    <property type="match status" value="1"/>
</dbReference>
<dbReference type="AlphaFoldDB" id="A0A9P8P1I8"/>
<organism evidence="2 3">
    <name type="scientific">Ogataea philodendri</name>
    <dbReference type="NCBI Taxonomy" id="1378263"/>
    <lineage>
        <taxon>Eukaryota</taxon>
        <taxon>Fungi</taxon>
        <taxon>Dikarya</taxon>
        <taxon>Ascomycota</taxon>
        <taxon>Saccharomycotina</taxon>
        <taxon>Pichiomycetes</taxon>
        <taxon>Pichiales</taxon>
        <taxon>Pichiaceae</taxon>
        <taxon>Ogataea</taxon>
    </lineage>
</organism>
<reference evidence="2" key="2">
    <citation type="submission" date="2021-01" db="EMBL/GenBank/DDBJ databases">
        <authorList>
            <person name="Schikora-Tamarit M.A."/>
        </authorList>
    </citation>
    <scope>NUCLEOTIDE SEQUENCE</scope>
    <source>
        <strain evidence="2">CBS6075</strain>
    </source>
</reference>
<sequence length="264" mass="28484">MASDLNELPFVKGSGETTVKVLFLNPNATNSMTMSCLDMISNSIPADTIVYGYTGPENDTPITIEGHLDSVLSAASCIRNAYGLIDQVDAVVVGCFSVHPLINCVREEFSKPCCGIMEAGFYNARLLGGKFGVVCTVYRSQIRHEFAVRNYGLTPFCAGLLSTKLAVKELETKPREEVLALMANCALELVKKDADCIVLGCAGMADMANAVKAAVEPYHVQVIDGVSSAVNILSGLVRMGLRTSKRGLFMDSKPNRELRGQNYL</sequence>
<reference evidence="2" key="1">
    <citation type="journal article" date="2021" name="Open Biol.">
        <title>Shared evolutionary footprints suggest mitochondrial oxidative damage underlies multiple complex I losses in fungi.</title>
        <authorList>
            <person name="Schikora-Tamarit M.A."/>
            <person name="Marcet-Houben M."/>
            <person name="Nosek J."/>
            <person name="Gabaldon T."/>
        </authorList>
    </citation>
    <scope>NUCLEOTIDE SEQUENCE</scope>
    <source>
        <strain evidence="2">CBS6075</strain>
    </source>
</reference>
<dbReference type="InterPro" id="IPR053714">
    <property type="entry name" value="Iso_Racemase_Enz_sf"/>
</dbReference>
<dbReference type="Gene3D" id="3.40.50.12500">
    <property type="match status" value="1"/>
</dbReference>
<accession>A0A9P8P1I8</accession>
<comment type="caution">
    <text evidence="2">The sequence shown here is derived from an EMBL/GenBank/DDBJ whole genome shotgun (WGS) entry which is preliminary data.</text>
</comment>
<dbReference type="InterPro" id="IPR015942">
    <property type="entry name" value="Asp/Glu/hydantoin_racemase"/>
</dbReference>
<evidence type="ECO:0000313" key="2">
    <source>
        <dbReference type="EMBL" id="KAH3663512.1"/>
    </source>
</evidence>
<keyword evidence="3" id="KW-1185">Reference proteome</keyword>
<gene>
    <name evidence="2" type="ORF">OGAPHI_004913</name>
</gene>
<dbReference type="GeneID" id="70236877"/>
<dbReference type="RefSeq" id="XP_046059848.1">
    <property type="nucleotide sequence ID" value="XM_046206042.1"/>
</dbReference>
<dbReference type="EMBL" id="JAEUBE010000366">
    <property type="protein sequence ID" value="KAH3663512.1"/>
    <property type="molecule type" value="Genomic_DNA"/>
</dbReference>
<dbReference type="Proteomes" id="UP000769157">
    <property type="component" value="Unassembled WGS sequence"/>
</dbReference>
<dbReference type="PANTHER" id="PTHR28047">
    <property type="entry name" value="PROTEIN DCG1"/>
    <property type="match status" value="1"/>
</dbReference>
<evidence type="ECO:0000256" key="1">
    <source>
        <dbReference type="ARBA" id="ARBA00038414"/>
    </source>
</evidence>
<name>A0A9P8P1I8_9ASCO</name>